<organism evidence="3 4">
    <name type="scientific">Plutella xylostella</name>
    <name type="common">Diamondback moth</name>
    <name type="synonym">Plutella maculipennis</name>
    <dbReference type="NCBI Taxonomy" id="51655"/>
    <lineage>
        <taxon>Eukaryota</taxon>
        <taxon>Metazoa</taxon>
        <taxon>Ecdysozoa</taxon>
        <taxon>Arthropoda</taxon>
        <taxon>Hexapoda</taxon>
        <taxon>Insecta</taxon>
        <taxon>Pterygota</taxon>
        <taxon>Neoptera</taxon>
        <taxon>Endopterygota</taxon>
        <taxon>Lepidoptera</taxon>
        <taxon>Glossata</taxon>
        <taxon>Ditrysia</taxon>
        <taxon>Yponomeutoidea</taxon>
        <taxon>Plutellidae</taxon>
        <taxon>Plutella</taxon>
    </lineage>
</organism>
<dbReference type="Proteomes" id="UP000823941">
    <property type="component" value="Chromosome 4"/>
</dbReference>
<gene>
    <name evidence="3" type="ORF">JYU34_002792</name>
</gene>
<feature type="region of interest" description="Disordered" evidence="1">
    <location>
        <begin position="364"/>
        <end position="388"/>
    </location>
</feature>
<evidence type="ECO:0000313" key="4">
    <source>
        <dbReference type="Proteomes" id="UP000823941"/>
    </source>
</evidence>
<keyword evidence="2" id="KW-0472">Membrane</keyword>
<feature type="transmembrane region" description="Helical" evidence="2">
    <location>
        <begin position="256"/>
        <end position="276"/>
    </location>
</feature>
<evidence type="ECO:0000256" key="2">
    <source>
        <dbReference type="SAM" id="Phobius"/>
    </source>
</evidence>
<keyword evidence="2" id="KW-1133">Transmembrane helix</keyword>
<dbReference type="EMBL" id="JAHIBW010000004">
    <property type="protein sequence ID" value="KAG7311736.1"/>
    <property type="molecule type" value="Genomic_DNA"/>
</dbReference>
<sequence>MNKHIWMVPTEIKCLRSWPYFSFYFTELKNVVISCFNDGESKFSCTDTEAAEAVDYTSASIDTLRITSADTESETSNIGDIARKSMFIIKTGRIEVQSTADSVTCRSTSSTVVPEQHSSIIQGCPSKSSPDLYYMYNNVYQVYTVRETLHEQRPKRAKSMEDYNLFAQSSQDTVVYKPAAKQMKKDLPMRGKGTVVNSSSDLSYRETWADRQMPLNRRRSEERSKRPKEDHIMEMIPHKAVIITKYLISRAGAKRICVILLTLTQIITFIILAQYWQVYREGSQCEPVQDPHLREDLHISHQGKVPDYAAYSNFISVKLGQSDGRRLDAVSPLTPPCKELEELTKITGKFVVAAISTKTISVKQSPSPLDLEDDEPEPPLQYQNSMYG</sequence>
<reference evidence="3 4" key="1">
    <citation type="submission" date="2021-06" db="EMBL/GenBank/DDBJ databases">
        <title>A haploid diamondback moth (Plutella xylostella L.) genome assembly resolves 31 chromosomes and identifies a diamide resistance mutation.</title>
        <authorList>
            <person name="Ward C.M."/>
            <person name="Perry K.D."/>
            <person name="Baker G."/>
            <person name="Powis K."/>
            <person name="Heckel D.G."/>
            <person name="Baxter S.W."/>
        </authorList>
    </citation>
    <scope>NUCLEOTIDE SEQUENCE [LARGE SCALE GENOMIC DNA]</scope>
    <source>
        <strain evidence="3 4">LV</strain>
        <tissue evidence="3">Single pupa</tissue>
    </source>
</reference>
<keyword evidence="2" id="KW-0812">Transmembrane</keyword>
<comment type="caution">
    <text evidence="3">The sequence shown here is derived from an EMBL/GenBank/DDBJ whole genome shotgun (WGS) entry which is preliminary data.</text>
</comment>
<protein>
    <submittedName>
        <fullName evidence="3">Uncharacterized protein</fullName>
    </submittedName>
</protein>
<accession>A0ABQ7R364</accession>
<evidence type="ECO:0000313" key="3">
    <source>
        <dbReference type="EMBL" id="KAG7311736.1"/>
    </source>
</evidence>
<evidence type="ECO:0000256" key="1">
    <source>
        <dbReference type="SAM" id="MobiDB-lite"/>
    </source>
</evidence>
<keyword evidence="4" id="KW-1185">Reference proteome</keyword>
<name>A0ABQ7R364_PLUXY</name>
<proteinExistence type="predicted"/>